<dbReference type="SUPFAM" id="SSF55424">
    <property type="entry name" value="FAD/NAD-linked reductases, dimerisation (C-terminal) domain"/>
    <property type="match status" value="1"/>
</dbReference>
<accession>G5IXK3</accession>
<reference evidence="6 7" key="1">
    <citation type="journal article" date="2011" name="Front. Microbiol.">
        <title>Two Strains of Crocosphaera watsonii with Highly Conserved Genomes are Distinguished by Strain-Specific Features.</title>
        <authorList>
            <person name="Bench S.R."/>
            <person name="Ilikchyan I.N."/>
            <person name="Tripp H.J."/>
            <person name="Zehr J.P."/>
        </authorList>
    </citation>
    <scope>NUCLEOTIDE SEQUENCE [LARGE SCALE GENOMIC DNA]</scope>
    <source>
        <strain evidence="6 7">WH 0003</strain>
    </source>
</reference>
<dbReference type="EMBL" id="AESD01000002">
    <property type="protein sequence ID" value="EHJ15331.1"/>
    <property type="molecule type" value="Genomic_DNA"/>
</dbReference>
<dbReference type="SUPFAM" id="SSF51905">
    <property type="entry name" value="FAD/NAD(P)-binding domain"/>
    <property type="match status" value="1"/>
</dbReference>
<comment type="cofactor">
    <cofactor evidence="4">
        <name>FAD</name>
        <dbReference type="ChEBI" id="CHEBI:57692"/>
    </cofactor>
    <text evidence="4">Binds 1 FAD per subunit.</text>
</comment>
<dbReference type="PANTHER" id="PTHR43014">
    <property type="entry name" value="MERCURIC REDUCTASE"/>
    <property type="match status" value="1"/>
</dbReference>
<keyword evidence="3 4" id="KW-0274">FAD</keyword>
<comment type="similarity">
    <text evidence="1">Belongs to the class-I pyridine nucleotide-disulfide oxidoreductase family.</text>
</comment>
<proteinExistence type="inferred from homology"/>
<evidence type="ECO:0000256" key="4">
    <source>
        <dbReference type="PIRSR" id="PIRSR000350-3"/>
    </source>
</evidence>
<organism evidence="6 7">
    <name type="scientific">Crocosphaera watsonii WH 0003</name>
    <dbReference type="NCBI Taxonomy" id="423471"/>
    <lineage>
        <taxon>Bacteria</taxon>
        <taxon>Bacillati</taxon>
        <taxon>Cyanobacteriota</taxon>
        <taxon>Cyanophyceae</taxon>
        <taxon>Oscillatoriophycideae</taxon>
        <taxon>Chroococcales</taxon>
        <taxon>Aphanothecaceae</taxon>
        <taxon>Crocosphaera</taxon>
    </lineage>
</organism>
<comment type="caution">
    <text evidence="6">The sequence shown here is derived from an EMBL/GenBank/DDBJ whole genome shotgun (WGS) entry which is preliminary data.</text>
</comment>
<feature type="binding site" evidence="4">
    <location>
        <position position="113"/>
    </location>
    <ligand>
        <name>FAD</name>
        <dbReference type="ChEBI" id="CHEBI:57692"/>
    </ligand>
</feature>
<dbReference type="Gene3D" id="3.30.390.30">
    <property type="match status" value="1"/>
</dbReference>
<evidence type="ECO:0000259" key="5">
    <source>
        <dbReference type="PROSITE" id="PS50835"/>
    </source>
</evidence>
<name>G5IXK3_CROWT</name>
<dbReference type="Pfam" id="PF07992">
    <property type="entry name" value="Pyr_redox_2"/>
    <property type="match status" value="1"/>
</dbReference>
<sequence>MSLDYDLVIIGNTNQAFFAASEAIKFNARVALVLGNIHDDSWQEIDSLIFNYLTYIERHWHNLNNWYLNINLDSWLDFNQLQKWSNEVKKDIKATNNLESLANLGVDIIEESGEFCRLPKLGFVLKNRTLRSRRYLLATGAIYNIPQIQGLTEVGYITPERLDIDQLPNRLVILSQTALGIELAQQLNRLGKEITLIFDNSNILPLEDPDIIQLIQAILETEGIKLLMNCPITQVREIEGTKWIQAGNEAIETDEIIIADKIKQQTQGLNLEGVRVKIEADKIQINNKLQTTNPSIYVCGQTISSYNLSNLACYEASIAVKNAILYPIFKVNYNLSPMRMLTNPMFSQVGLTETQAKRDYKKDLIIVKQNYKSLVKAKMLDETTGFCKLITRRNGIILGCGIIGNQSEEIINLIALAIQNKVKIQKISQLFPPYGTTSEILFQISQKWQTQKPPKNTFINNCLETLLFWRRKWNK</sequence>
<gene>
    <name evidence="6" type="ORF">CWATWH0003_0014</name>
</gene>
<dbReference type="InterPro" id="IPR036188">
    <property type="entry name" value="FAD/NAD-bd_sf"/>
</dbReference>
<evidence type="ECO:0000256" key="1">
    <source>
        <dbReference type="ARBA" id="ARBA00007532"/>
    </source>
</evidence>
<dbReference type="GeneID" id="88764007"/>
<dbReference type="GO" id="GO:0050660">
    <property type="term" value="F:flavin adenine dinucleotide binding"/>
    <property type="evidence" value="ECO:0007669"/>
    <property type="project" value="TreeGrafter"/>
</dbReference>
<dbReference type="InterPro" id="IPR007110">
    <property type="entry name" value="Ig-like_dom"/>
</dbReference>
<evidence type="ECO:0000313" key="6">
    <source>
        <dbReference type="EMBL" id="EHJ15331.1"/>
    </source>
</evidence>
<dbReference type="PRINTS" id="PR00411">
    <property type="entry name" value="PNDRDTASEI"/>
</dbReference>
<keyword evidence="2" id="KW-0285">Flavoprotein</keyword>
<dbReference type="Gene3D" id="3.50.50.60">
    <property type="entry name" value="FAD/NAD(P)-binding domain"/>
    <property type="match status" value="2"/>
</dbReference>
<dbReference type="InterPro" id="IPR001100">
    <property type="entry name" value="Pyr_nuc-diS_OxRdtase"/>
</dbReference>
<dbReference type="Pfam" id="PF02852">
    <property type="entry name" value="Pyr_redox_dim"/>
    <property type="match status" value="1"/>
</dbReference>
<evidence type="ECO:0000256" key="3">
    <source>
        <dbReference type="ARBA" id="ARBA00022827"/>
    </source>
</evidence>
<dbReference type="InterPro" id="IPR004099">
    <property type="entry name" value="Pyr_nucl-diS_OxRdtase_dimer"/>
</dbReference>
<dbReference type="PRINTS" id="PR00368">
    <property type="entry name" value="FADPNR"/>
</dbReference>
<dbReference type="RefSeq" id="WP_007308709.1">
    <property type="nucleotide sequence ID" value="NZ_AESD01000002.1"/>
</dbReference>
<feature type="domain" description="Ig-like" evidence="5">
    <location>
        <begin position="209"/>
        <end position="309"/>
    </location>
</feature>
<keyword evidence="4" id="KW-0547">Nucleotide-binding</keyword>
<dbReference type="InterPro" id="IPR016156">
    <property type="entry name" value="FAD/NAD-linked_Rdtase_dimer_sf"/>
</dbReference>
<dbReference type="AlphaFoldDB" id="G5IXK3"/>
<dbReference type="InterPro" id="IPR023753">
    <property type="entry name" value="FAD/NAD-binding_dom"/>
</dbReference>
<dbReference type="Proteomes" id="UP000003477">
    <property type="component" value="Unassembled WGS sequence"/>
</dbReference>
<dbReference type="PROSITE" id="PS50835">
    <property type="entry name" value="IG_LIKE"/>
    <property type="match status" value="1"/>
</dbReference>
<protein>
    <submittedName>
        <fullName evidence="6">Mercuric reductase</fullName>
    </submittedName>
</protein>
<dbReference type="GO" id="GO:0003955">
    <property type="term" value="F:NAD(P)H dehydrogenase (quinone) activity"/>
    <property type="evidence" value="ECO:0007669"/>
    <property type="project" value="TreeGrafter"/>
</dbReference>
<dbReference type="PATRIC" id="fig|423471.3.peg.11"/>
<dbReference type="PIRSF" id="PIRSF000350">
    <property type="entry name" value="Mercury_reductase_MerA"/>
    <property type="match status" value="1"/>
</dbReference>
<evidence type="ECO:0000313" key="7">
    <source>
        <dbReference type="Proteomes" id="UP000003477"/>
    </source>
</evidence>
<dbReference type="PANTHER" id="PTHR43014:SF2">
    <property type="entry name" value="MERCURIC REDUCTASE"/>
    <property type="match status" value="1"/>
</dbReference>
<evidence type="ECO:0000256" key="2">
    <source>
        <dbReference type="ARBA" id="ARBA00022630"/>
    </source>
</evidence>